<gene>
    <name evidence="1" type="ORF">J4733_15850</name>
</gene>
<sequence length="69" mass="7755">MRGVDSTIAQLQRGFYGCDNNIIFQTEGAKTNAGIAMIFLVISSFRLTDEIMADGVEEKERLMQRILLN</sequence>
<evidence type="ECO:0000313" key="2">
    <source>
        <dbReference type="Proteomes" id="UP000664267"/>
    </source>
</evidence>
<dbReference type="Proteomes" id="UP000664267">
    <property type="component" value="Unassembled WGS sequence"/>
</dbReference>
<evidence type="ECO:0000313" key="1">
    <source>
        <dbReference type="EMBL" id="MBO2025701.1"/>
    </source>
</evidence>
<reference evidence="1" key="1">
    <citation type="submission" date="2021-03" db="EMBL/GenBank/DDBJ databases">
        <title>Molecular epidemiology and mechanisms of colistin and carbapenem resistance in Enterobacteriaceae from clinical isolates, the environment and porcine samples in Pretoria, South Africa.</title>
        <authorList>
            <person name="Bogoshi D."/>
            <person name="Mbelle N.M."/>
            <person name="Naidoo V."/>
            <person name="Osei Sekyere J."/>
        </authorList>
    </citation>
    <scope>NUCLEOTIDE SEQUENCE</scope>
    <source>
        <strain evidence="1">C029</strain>
    </source>
</reference>
<name>A0A939NLR7_KLEPN</name>
<dbReference type="AlphaFoldDB" id="A0A939NLR7"/>
<accession>A0A939NLR7</accession>
<protein>
    <submittedName>
        <fullName evidence="1">Uncharacterized protein</fullName>
    </submittedName>
</protein>
<dbReference type="EMBL" id="JAGETN010000024">
    <property type="protein sequence ID" value="MBO2025701.1"/>
    <property type="molecule type" value="Genomic_DNA"/>
</dbReference>
<comment type="caution">
    <text evidence="1">The sequence shown here is derived from an EMBL/GenBank/DDBJ whole genome shotgun (WGS) entry which is preliminary data.</text>
</comment>
<proteinExistence type="predicted"/>
<organism evidence="1 2">
    <name type="scientific">Klebsiella pneumoniae</name>
    <dbReference type="NCBI Taxonomy" id="573"/>
    <lineage>
        <taxon>Bacteria</taxon>
        <taxon>Pseudomonadati</taxon>
        <taxon>Pseudomonadota</taxon>
        <taxon>Gammaproteobacteria</taxon>
        <taxon>Enterobacterales</taxon>
        <taxon>Enterobacteriaceae</taxon>
        <taxon>Klebsiella/Raoultella group</taxon>
        <taxon>Klebsiella</taxon>
        <taxon>Klebsiella pneumoniae complex</taxon>
    </lineage>
</organism>